<sequence>MATSQTDKKLESAWATFMILNAKVPYIRRSQVIEYLAKSVRRDQRELAIKAADLFMKQARKEDKLVKSGHVHWRFVGVSDCPRKLIDGRPVAETALTKLEITSRCPAKWLSVDLETGDVWQANEAGQWVRATSENVLTLKLLAEKIAE</sequence>
<proteinExistence type="predicted"/>
<comment type="caution">
    <text evidence="1">The sequence shown here is derived from an EMBL/GenBank/DDBJ whole genome shotgun (WGS) entry which is preliminary data.</text>
</comment>
<reference evidence="1 2" key="2">
    <citation type="journal article" date="2017" name="Front. Microbiol.">
        <title>Genomics Reveals a Unique Clone of Burkholderia cenocepacia Harboring an Actively Excising Novel Genomic Island.</title>
        <authorList>
            <person name="Patil P.P."/>
            <person name="Mali S."/>
            <person name="Midha S."/>
            <person name="Gautam V."/>
            <person name="Dash L."/>
            <person name="Kumar S."/>
            <person name="Shastri J."/>
            <person name="Singhal L."/>
            <person name="Patil P.B."/>
        </authorList>
    </citation>
    <scope>NUCLEOTIDE SEQUENCE [LARGE SCALE GENOMIC DNA]</scope>
    <source>
        <strain evidence="1 2">BC-19</strain>
    </source>
</reference>
<gene>
    <name evidence="1" type="ORF">UE95_015335</name>
</gene>
<dbReference type="Proteomes" id="UP000191686">
    <property type="component" value="Unassembled WGS sequence"/>
</dbReference>
<accession>A0ABD4UEX4</accession>
<dbReference type="AlphaFoldDB" id="A0ABD4UEX4"/>
<name>A0ABD4UEX4_9BURK</name>
<evidence type="ECO:0000313" key="2">
    <source>
        <dbReference type="Proteomes" id="UP000191686"/>
    </source>
</evidence>
<evidence type="ECO:0000313" key="1">
    <source>
        <dbReference type="EMBL" id="MCW3712661.1"/>
    </source>
</evidence>
<organism evidence="1 2">
    <name type="scientific">Burkholderia cenocepacia</name>
    <dbReference type="NCBI Taxonomy" id="95486"/>
    <lineage>
        <taxon>Bacteria</taxon>
        <taxon>Pseudomonadati</taxon>
        <taxon>Pseudomonadota</taxon>
        <taxon>Betaproteobacteria</taxon>
        <taxon>Burkholderiales</taxon>
        <taxon>Burkholderiaceae</taxon>
        <taxon>Burkholderia</taxon>
        <taxon>Burkholderia cepacia complex</taxon>
    </lineage>
</organism>
<protein>
    <submittedName>
        <fullName evidence="1">Uncharacterized protein</fullName>
    </submittedName>
</protein>
<dbReference type="RefSeq" id="WP_021159010.1">
    <property type="nucleotide sequence ID" value="NZ_CAJPCR010000035.1"/>
</dbReference>
<reference evidence="1 2" key="1">
    <citation type="journal article" date="2017" name="Front. Microbiol.">
        <title>Genomics reveals a unique clone of Burkholderia cenocepacia harbouring an actively excising novel genomic island.</title>
        <authorList>
            <person name="Patil P."/>
            <person name="Mali S."/>
            <person name="Midha S."/>
            <person name="Gautam V."/>
            <person name="Dash L."/>
            <person name="Kumar S."/>
            <person name="Shastri J."/>
            <person name="Singhal L."/>
            <person name="Patil P.B."/>
        </authorList>
    </citation>
    <scope>NUCLEOTIDE SEQUENCE [LARGE SCALE GENOMIC DNA]</scope>
    <source>
        <strain evidence="1 2">BC-19</strain>
    </source>
</reference>
<dbReference type="EMBL" id="JYMX02000010">
    <property type="protein sequence ID" value="MCW3712661.1"/>
    <property type="molecule type" value="Genomic_DNA"/>
</dbReference>